<evidence type="ECO:0000313" key="3">
    <source>
        <dbReference type="Proteomes" id="UP000034156"/>
    </source>
</evidence>
<accession>A0A0F7KCN1</accession>
<keyword evidence="1" id="KW-1133">Transmembrane helix</keyword>
<protein>
    <submittedName>
        <fullName evidence="2">Uncharacterized protein</fullName>
    </submittedName>
</protein>
<dbReference type="PATRIC" id="fig|44574.3.peg.2"/>
<evidence type="ECO:0000313" key="2">
    <source>
        <dbReference type="EMBL" id="AKH36569.1"/>
    </source>
</evidence>
<keyword evidence="1" id="KW-0812">Transmembrane</keyword>
<evidence type="ECO:0000256" key="1">
    <source>
        <dbReference type="SAM" id="Phobius"/>
    </source>
</evidence>
<dbReference type="AlphaFoldDB" id="A0A0F7KCN1"/>
<reference evidence="2 3" key="2">
    <citation type="journal article" date="2016" name="Genome Announc.">
        <title>Genome Sequence of Nitrosomonas communis Strain Nm2, a Mesophilic Ammonia-Oxidizing Bacterium Isolated from Mediterranean Soil.</title>
        <authorList>
            <person name="Kozlowski J.A."/>
            <person name="Kits K.D."/>
            <person name="Stein L.Y."/>
        </authorList>
    </citation>
    <scope>NUCLEOTIDE SEQUENCE [LARGE SCALE GENOMIC DNA]</scope>
    <source>
        <strain evidence="2 3">Nm2</strain>
    </source>
</reference>
<proteinExistence type="predicted"/>
<sequence length="131" mass="15061">MRTASGSNFAFCKQLGNNAIEAMYCIVSILMKSDDRSPLKIYICEHPLLGLSAYPFRHHTSWFTKNASLPISDKLRQHFFLLALSCLELSIFRDTLYLFFIKLKLTLIYWKSGDLVAALIYIRVFNAMKIG</sequence>
<feature type="transmembrane region" description="Helical" evidence="1">
    <location>
        <begin position="79"/>
        <end position="101"/>
    </location>
</feature>
<dbReference type="Proteomes" id="UP000034156">
    <property type="component" value="Chromosome"/>
</dbReference>
<keyword evidence="3" id="KW-1185">Reference proteome</keyword>
<gene>
    <name evidence="2" type="ORF">AAW31_00010</name>
</gene>
<keyword evidence="1" id="KW-0472">Membrane</keyword>
<organism evidence="2 3">
    <name type="scientific">Nitrosomonas communis</name>
    <dbReference type="NCBI Taxonomy" id="44574"/>
    <lineage>
        <taxon>Bacteria</taxon>
        <taxon>Pseudomonadati</taxon>
        <taxon>Pseudomonadota</taxon>
        <taxon>Betaproteobacteria</taxon>
        <taxon>Nitrosomonadales</taxon>
        <taxon>Nitrosomonadaceae</taxon>
        <taxon>Nitrosomonas</taxon>
    </lineage>
</organism>
<dbReference type="EMBL" id="CP011451">
    <property type="protein sequence ID" value="AKH36569.1"/>
    <property type="molecule type" value="Genomic_DNA"/>
</dbReference>
<name>A0A0F7KCN1_9PROT</name>
<feature type="transmembrane region" description="Helical" evidence="1">
    <location>
        <begin position="107"/>
        <end position="125"/>
    </location>
</feature>
<reference evidence="3" key="1">
    <citation type="submission" date="2015-05" db="EMBL/GenBank/DDBJ databases">
        <title>Draft genome of Nitrosomonas communis strain Nm2.</title>
        <authorList>
            <person name="Kozlowski J.A."/>
            <person name="Kits K.D."/>
            <person name="Stein L.Y."/>
        </authorList>
    </citation>
    <scope>NUCLEOTIDE SEQUENCE [LARGE SCALE GENOMIC DNA]</scope>
    <source>
        <strain evidence="3">Nm2</strain>
    </source>
</reference>
<dbReference type="KEGG" id="nco:AAW31_00010"/>